<feature type="signal peptide" evidence="8">
    <location>
        <begin position="1"/>
        <end position="22"/>
    </location>
</feature>
<evidence type="ECO:0000256" key="6">
    <source>
        <dbReference type="ARBA" id="ARBA00023237"/>
    </source>
</evidence>
<dbReference type="Gene3D" id="2.170.130.10">
    <property type="entry name" value="TonB-dependent receptor, plug domain"/>
    <property type="match status" value="1"/>
</dbReference>
<evidence type="ECO:0000313" key="10">
    <source>
        <dbReference type="EMBL" id="GGZ63092.1"/>
    </source>
</evidence>
<dbReference type="InterPro" id="IPR039426">
    <property type="entry name" value="TonB-dep_rcpt-like"/>
</dbReference>
<gene>
    <name evidence="10" type="ORF">GCM10008088_25700</name>
</gene>
<accession>A0ABQ3C2C0</accession>
<dbReference type="RefSeq" id="WP_027885318.1">
    <property type="nucleotide sequence ID" value="NZ_BMWY01000008.1"/>
</dbReference>
<dbReference type="GeneID" id="94370236"/>
<keyword evidence="3 7" id="KW-1134">Transmembrane beta strand</keyword>
<dbReference type="NCBIfam" id="TIGR04056">
    <property type="entry name" value="OMP_RagA_SusC"/>
    <property type="match status" value="1"/>
</dbReference>
<dbReference type="InterPro" id="IPR037066">
    <property type="entry name" value="Plug_dom_sf"/>
</dbReference>
<comment type="caution">
    <text evidence="10">The sequence shown here is derived from an EMBL/GenBank/DDBJ whole genome shotgun (WGS) entry which is preliminary data.</text>
</comment>
<dbReference type="Gene3D" id="2.40.170.20">
    <property type="entry name" value="TonB-dependent receptor, beta-barrel domain"/>
    <property type="match status" value="1"/>
</dbReference>
<evidence type="ECO:0000313" key="11">
    <source>
        <dbReference type="Proteomes" id="UP000615593"/>
    </source>
</evidence>
<name>A0ABQ3C2C0_9FLAO</name>
<evidence type="ECO:0000256" key="3">
    <source>
        <dbReference type="ARBA" id="ARBA00022452"/>
    </source>
</evidence>
<keyword evidence="4 7" id="KW-0812">Transmembrane</keyword>
<feature type="domain" description="TonB-dependent receptor plug" evidence="9">
    <location>
        <begin position="114"/>
        <end position="221"/>
    </location>
</feature>
<protein>
    <submittedName>
        <fullName evidence="10">SusC/RagA family TonB-linked outer membrane protein</fullName>
    </submittedName>
</protein>
<evidence type="ECO:0000256" key="5">
    <source>
        <dbReference type="ARBA" id="ARBA00023136"/>
    </source>
</evidence>
<reference evidence="11" key="1">
    <citation type="journal article" date="2019" name="Int. J. Syst. Evol. Microbiol.">
        <title>The Global Catalogue of Microorganisms (GCM) 10K type strain sequencing project: providing services to taxonomists for standard genome sequencing and annotation.</title>
        <authorList>
            <consortium name="The Broad Institute Genomics Platform"/>
            <consortium name="The Broad Institute Genome Sequencing Center for Infectious Disease"/>
            <person name="Wu L."/>
            <person name="Ma J."/>
        </authorList>
    </citation>
    <scope>NUCLEOTIDE SEQUENCE [LARGE SCALE GENOMIC DNA]</scope>
    <source>
        <strain evidence="11">KCTC 12708</strain>
    </source>
</reference>
<evidence type="ECO:0000256" key="8">
    <source>
        <dbReference type="SAM" id="SignalP"/>
    </source>
</evidence>
<dbReference type="PROSITE" id="PS52016">
    <property type="entry name" value="TONB_DEPENDENT_REC_3"/>
    <property type="match status" value="1"/>
</dbReference>
<dbReference type="SUPFAM" id="SSF56935">
    <property type="entry name" value="Porins"/>
    <property type="match status" value="1"/>
</dbReference>
<dbReference type="InterPro" id="IPR023997">
    <property type="entry name" value="TonB-dep_OMP_SusC/RagA_CS"/>
</dbReference>
<keyword evidence="11" id="KW-1185">Reference proteome</keyword>
<dbReference type="Gene3D" id="2.60.40.1120">
    <property type="entry name" value="Carboxypeptidase-like, regulatory domain"/>
    <property type="match status" value="1"/>
</dbReference>
<dbReference type="Proteomes" id="UP000615593">
    <property type="component" value="Unassembled WGS sequence"/>
</dbReference>
<evidence type="ECO:0000256" key="2">
    <source>
        <dbReference type="ARBA" id="ARBA00022448"/>
    </source>
</evidence>
<organism evidence="10 11">
    <name type="scientific">Mesonia mobilis</name>
    <dbReference type="NCBI Taxonomy" id="369791"/>
    <lineage>
        <taxon>Bacteria</taxon>
        <taxon>Pseudomonadati</taxon>
        <taxon>Bacteroidota</taxon>
        <taxon>Flavobacteriia</taxon>
        <taxon>Flavobacteriales</taxon>
        <taxon>Flavobacteriaceae</taxon>
        <taxon>Mesonia</taxon>
    </lineage>
</organism>
<dbReference type="EMBL" id="BMWY01000008">
    <property type="protein sequence ID" value="GGZ63092.1"/>
    <property type="molecule type" value="Genomic_DNA"/>
</dbReference>
<comment type="subcellular location">
    <subcellularLocation>
        <location evidence="1 7">Cell outer membrane</location>
        <topology evidence="1 7">Multi-pass membrane protein</topology>
    </subcellularLocation>
</comment>
<keyword evidence="2 7" id="KW-0813">Transport</keyword>
<proteinExistence type="inferred from homology"/>
<keyword evidence="5 7" id="KW-0472">Membrane</keyword>
<comment type="similarity">
    <text evidence="7">Belongs to the TonB-dependent receptor family.</text>
</comment>
<keyword evidence="6 7" id="KW-0998">Cell outer membrane</keyword>
<evidence type="ECO:0000256" key="1">
    <source>
        <dbReference type="ARBA" id="ARBA00004571"/>
    </source>
</evidence>
<evidence type="ECO:0000259" key="9">
    <source>
        <dbReference type="Pfam" id="PF07715"/>
    </source>
</evidence>
<dbReference type="NCBIfam" id="TIGR04057">
    <property type="entry name" value="SusC_RagA_signa"/>
    <property type="match status" value="1"/>
</dbReference>
<dbReference type="InterPro" id="IPR008969">
    <property type="entry name" value="CarboxyPept-like_regulatory"/>
</dbReference>
<dbReference type="Pfam" id="PF13715">
    <property type="entry name" value="CarbopepD_reg_2"/>
    <property type="match status" value="1"/>
</dbReference>
<evidence type="ECO:0000256" key="7">
    <source>
        <dbReference type="PROSITE-ProRule" id="PRU01360"/>
    </source>
</evidence>
<dbReference type="InterPro" id="IPR036942">
    <property type="entry name" value="Beta-barrel_TonB_sf"/>
</dbReference>
<dbReference type="Pfam" id="PF07715">
    <property type="entry name" value="Plug"/>
    <property type="match status" value="1"/>
</dbReference>
<sequence length="1052" mass="115781">MRTKFSGILTLILAFVVQLTFAQEQTISGTVTDDAGLPLPGVNVLIEGTSTGTQTDFDGNYTIEASEGETIVFSYVGFTPQSFVVGETQDFNIQLASGNELDEIVVVAYGVQKKEAITGSVGEIKAEEVEKITTGNVLQGTVGKVAGVQVFNGSGLPGDGPTIRIRGIGSLNASSAPLYVVDGVPFNGDVASINSQDIASMTFLKDAAAAALYGNRGANGVVIITTKKGKQGKSTITFDSKAGFASRAVEDYDLIDSPRGFYEAYYQRLKNNFQFNNGQSASAAGISAANALIDGDLGLRYNIYNVANDQLIDPTTGSLNPNAALLYQPEDWEDYLFNDGFFTQTNFSVSGATEKTNHYFSVGYEKNEGYVVNSGLEKISTRLKLDTEVTEKITSGMNMSYTHFKQDYLDGYTGDSSYSNPFLWTRSIAPIYGVRLYDNDGNPVFGPNGNHLFDDGTGNGGQLGVPIRPFGSLQHPYATAVNDIKEYTTDNLFVSGFAAVELLEGLNFKYTATGELFNRSTRSMDTPLYGDAANPDVNGRVDYVNSRRFSLTQQQLLTYDKSFGDHDFNLLLGHETLNRRNNYVSASRSDLFLPESGIIDHAGLIQGNSGYQVNYDLEGFFSRLTYDFDDKYFVNASIRRDGSSRFHPDNRWGTFYGLGGAWRISQESFMEDISWLNELKLKASYGEQGNDNLGIELPYLTQFTVTSTIDNSLPLSYNKTYIGNPDITWETNKNANFGLNASLFNNRLDIEAEYFQRVVEDMLFFKPLPTSSGFSDLPENIGDMENKGFEVSINAEIIRTKDFSLSANLNATHYKNEITRLPANDNPNNRIVTGLYAYEEGGGAYDYYLREFAGVNPNTGASLFYMDDDNGNKIVTENFAEATLYKMDKTALPDVYGGFGFNARYKGFDAGIQFAYQYGGYSYDSVWMGAISPSRGENYHSDITNTWTPENTTATLPRVDAEDPNLYYGTSTLGLIESDYLSIQNVSLGYTFNDKITDQLNLSSLRVYGLADNVGLWSKRQGFDPRNSGVTGNSSNNYSILRNVSFGVNVKF</sequence>
<dbReference type="SUPFAM" id="SSF49464">
    <property type="entry name" value="Carboxypeptidase regulatory domain-like"/>
    <property type="match status" value="1"/>
</dbReference>
<dbReference type="InterPro" id="IPR012910">
    <property type="entry name" value="Plug_dom"/>
</dbReference>
<keyword evidence="8" id="KW-0732">Signal</keyword>
<feature type="chain" id="PRO_5045434147" evidence="8">
    <location>
        <begin position="23"/>
        <end position="1052"/>
    </location>
</feature>
<dbReference type="InterPro" id="IPR023996">
    <property type="entry name" value="TonB-dep_OMP_SusC/RagA"/>
</dbReference>
<evidence type="ECO:0000256" key="4">
    <source>
        <dbReference type="ARBA" id="ARBA00022692"/>
    </source>
</evidence>